<accession>A0A9D1NYD5</accession>
<dbReference type="InterPro" id="IPR043168">
    <property type="entry name" value="DegV_C"/>
</dbReference>
<dbReference type="SUPFAM" id="SSF82549">
    <property type="entry name" value="DAK1/DegV-like"/>
    <property type="match status" value="1"/>
</dbReference>
<protein>
    <submittedName>
        <fullName evidence="2">DegV family protein</fullName>
    </submittedName>
</protein>
<dbReference type="AlphaFoldDB" id="A0A9D1NYD5"/>
<dbReference type="NCBIfam" id="TIGR00762">
    <property type="entry name" value="DegV"/>
    <property type="match status" value="1"/>
</dbReference>
<dbReference type="Proteomes" id="UP000886889">
    <property type="component" value="Unassembled WGS sequence"/>
</dbReference>
<evidence type="ECO:0000313" key="2">
    <source>
        <dbReference type="EMBL" id="HIV23084.1"/>
    </source>
</evidence>
<dbReference type="InterPro" id="IPR050270">
    <property type="entry name" value="DegV_domain_contain"/>
</dbReference>
<dbReference type="PANTHER" id="PTHR33434:SF2">
    <property type="entry name" value="FATTY ACID-BINDING PROTEIN TM_1468"/>
    <property type="match status" value="1"/>
</dbReference>
<gene>
    <name evidence="2" type="ORF">IAC80_04005</name>
</gene>
<dbReference type="EMBL" id="DVOS01000038">
    <property type="protein sequence ID" value="HIV23084.1"/>
    <property type="molecule type" value="Genomic_DNA"/>
</dbReference>
<comment type="caution">
    <text evidence="2">The sequence shown here is derived from an EMBL/GenBank/DDBJ whole genome shotgun (WGS) entry which is preliminary data.</text>
</comment>
<dbReference type="InterPro" id="IPR003797">
    <property type="entry name" value="DegV"/>
</dbReference>
<dbReference type="Gene3D" id="3.30.1180.10">
    <property type="match status" value="1"/>
</dbReference>
<organism evidence="2 3">
    <name type="scientific">Candidatus Merdiplasma excrementigallinarum</name>
    <dbReference type="NCBI Taxonomy" id="2840864"/>
    <lineage>
        <taxon>Bacteria</taxon>
        <taxon>Bacillati</taxon>
        <taxon>Bacillota</taxon>
        <taxon>Clostridia</taxon>
        <taxon>Lachnospirales</taxon>
        <taxon>Lachnospiraceae</taxon>
        <taxon>Lachnospiraceae incertae sedis</taxon>
        <taxon>Candidatus Merdiplasma</taxon>
    </lineage>
</organism>
<reference evidence="2" key="1">
    <citation type="submission" date="2020-10" db="EMBL/GenBank/DDBJ databases">
        <authorList>
            <person name="Gilroy R."/>
        </authorList>
    </citation>
    <scope>NUCLEOTIDE SEQUENCE</scope>
    <source>
        <strain evidence="2">ChiBcec6-7307</strain>
    </source>
</reference>
<dbReference type="PROSITE" id="PS51482">
    <property type="entry name" value="DEGV"/>
    <property type="match status" value="1"/>
</dbReference>
<reference evidence="2" key="2">
    <citation type="journal article" date="2021" name="PeerJ">
        <title>Extensive microbial diversity within the chicken gut microbiome revealed by metagenomics and culture.</title>
        <authorList>
            <person name="Gilroy R."/>
            <person name="Ravi A."/>
            <person name="Getino M."/>
            <person name="Pursley I."/>
            <person name="Horton D.L."/>
            <person name="Alikhan N.F."/>
            <person name="Baker D."/>
            <person name="Gharbi K."/>
            <person name="Hall N."/>
            <person name="Watson M."/>
            <person name="Adriaenssens E.M."/>
            <person name="Foster-Nyarko E."/>
            <person name="Jarju S."/>
            <person name="Secka A."/>
            <person name="Antonio M."/>
            <person name="Oren A."/>
            <person name="Chaudhuri R.R."/>
            <person name="La Ragione R."/>
            <person name="Hildebrand F."/>
            <person name="Pallen M.J."/>
        </authorList>
    </citation>
    <scope>NUCLEOTIDE SEQUENCE</scope>
    <source>
        <strain evidence="2">ChiBcec6-7307</strain>
    </source>
</reference>
<dbReference type="Pfam" id="PF02645">
    <property type="entry name" value="DegV"/>
    <property type="match status" value="1"/>
</dbReference>
<dbReference type="Gene3D" id="3.40.50.10170">
    <property type="match status" value="1"/>
</dbReference>
<keyword evidence="1" id="KW-0446">Lipid-binding</keyword>
<dbReference type="PANTHER" id="PTHR33434">
    <property type="entry name" value="DEGV DOMAIN-CONTAINING PROTEIN DR_1986-RELATED"/>
    <property type="match status" value="1"/>
</dbReference>
<name>A0A9D1NYD5_9FIRM</name>
<sequence length="284" mass="32072">MSRKIILSADSTCDLGKELQEKHQVHYYPFHIVLEEKDYLDNVDIFPEQIYDAWRQRKQLPRTAAINAAEYMEYFRQWTDEGYDVIHLCLGSALSSSYQNCVLAAEELGHVYPVDSCNLSTGIGLLVLKASDLIQAGMEAEQIAAELKKLTGKVHSSFILDTLEFMRAGGRCSAVAAFGANLLGLKPCIEVDNRDGSMGVGKKYRGKLDRVLENYVKDRLDMYPDIDCGRLFITHSGIDEEYIERVKKTVQEKMTFREIFITRASCTISCHCGPNTLGILFMTK</sequence>
<dbReference type="GO" id="GO:0008289">
    <property type="term" value="F:lipid binding"/>
    <property type="evidence" value="ECO:0007669"/>
    <property type="project" value="UniProtKB-KW"/>
</dbReference>
<proteinExistence type="predicted"/>
<evidence type="ECO:0000313" key="3">
    <source>
        <dbReference type="Proteomes" id="UP000886889"/>
    </source>
</evidence>
<evidence type="ECO:0000256" key="1">
    <source>
        <dbReference type="ARBA" id="ARBA00023121"/>
    </source>
</evidence>